<keyword evidence="2" id="KW-1185">Reference proteome</keyword>
<evidence type="ECO:0000313" key="2">
    <source>
        <dbReference type="Proteomes" id="UP000192907"/>
    </source>
</evidence>
<dbReference type="RefSeq" id="WP_132315352.1">
    <property type="nucleotide sequence ID" value="NZ_FWZT01000002.1"/>
</dbReference>
<dbReference type="STRING" id="1513793.SAMN06296036_102208"/>
<gene>
    <name evidence="1" type="ORF">SAMN06296036_102208</name>
</gene>
<evidence type="ECO:0000313" key="1">
    <source>
        <dbReference type="EMBL" id="SME95367.1"/>
    </source>
</evidence>
<proteinExistence type="predicted"/>
<name>A0A1Y6B9B6_9BACT</name>
<sequence>MFDPKGGLLAAPLALNLSFEGQGDLFYISWSPAQSKFYLSHKGNKLPEAWNFTGGMLSDSKTNIKTMFQTKAWWQKPSFPSEGLWVYLGRSTCHGVTLEGPAFFGHGKRILGAVSLGPASLQSSILALSESSEGASITNIWDPRPMGVAFIRQVFSLDDDDRNIIECREFSMFEGSLLIYLRMAYPDAYFELKELPQDKSYLVYWKRLCQNLGVRCGKASRWVDREAVPLDAKRLSSDFFPADLSHLSSVQAAIPETLVKLWSCS</sequence>
<organism evidence="1 2">
    <name type="scientific">Pseudobacteriovorax antillogorgiicola</name>
    <dbReference type="NCBI Taxonomy" id="1513793"/>
    <lineage>
        <taxon>Bacteria</taxon>
        <taxon>Pseudomonadati</taxon>
        <taxon>Bdellovibrionota</taxon>
        <taxon>Oligoflexia</taxon>
        <taxon>Oligoflexales</taxon>
        <taxon>Pseudobacteriovoracaceae</taxon>
        <taxon>Pseudobacteriovorax</taxon>
    </lineage>
</organism>
<protein>
    <submittedName>
        <fullName evidence="1">Uncharacterized protein</fullName>
    </submittedName>
</protein>
<dbReference type="Proteomes" id="UP000192907">
    <property type="component" value="Unassembled WGS sequence"/>
</dbReference>
<accession>A0A1Y6B9B6</accession>
<reference evidence="2" key="1">
    <citation type="submission" date="2017-04" db="EMBL/GenBank/DDBJ databases">
        <authorList>
            <person name="Varghese N."/>
            <person name="Submissions S."/>
        </authorList>
    </citation>
    <scope>NUCLEOTIDE SEQUENCE [LARGE SCALE GENOMIC DNA]</scope>
    <source>
        <strain evidence="2">RKEM611</strain>
    </source>
</reference>
<dbReference type="EMBL" id="FWZT01000002">
    <property type="protein sequence ID" value="SME95367.1"/>
    <property type="molecule type" value="Genomic_DNA"/>
</dbReference>
<dbReference type="AlphaFoldDB" id="A0A1Y6B9B6"/>